<dbReference type="GO" id="GO:0006298">
    <property type="term" value="P:mismatch repair"/>
    <property type="evidence" value="ECO:0007669"/>
    <property type="project" value="InterPro"/>
</dbReference>
<dbReference type="AlphaFoldDB" id="A0A0H3KD11"/>
<sequence>MARVRSRNTAPELALRRALWHQGLRYRLTPKLPGTPDLCFVTKRVAIFVDGCFWHGCPQHYSAPAQNAEFWSHKVASNITRDRKADAALEAEGWTVMRVWEHELKSHLADVVARIEALLDAKN</sequence>
<dbReference type="Pfam" id="PF03852">
    <property type="entry name" value="Vsr"/>
    <property type="match status" value="1"/>
</dbReference>
<dbReference type="InterPro" id="IPR004603">
    <property type="entry name" value="DNA_mismatch_endonuc_vsr"/>
</dbReference>
<dbReference type="GO" id="GO:0016787">
    <property type="term" value="F:hydrolase activity"/>
    <property type="evidence" value="ECO:0007669"/>
    <property type="project" value="UniProtKB-KW"/>
</dbReference>
<dbReference type="HOGENOM" id="CLU_111913_2_2_4"/>
<evidence type="ECO:0000256" key="2">
    <source>
        <dbReference type="ARBA" id="ARBA00022759"/>
    </source>
</evidence>
<dbReference type="KEGG" id="bmj:BMULJ_00954"/>
<dbReference type="CDD" id="cd00221">
    <property type="entry name" value="Vsr"/>
    <property type="match status" value="1"/>
</dbReference>
<dbReference type="NCBIfam" id="TIGR00632">
    <property type="entry name" value="vsr"/>
    <property type="match status" value="1"/>
</dbReference>
<dbReference type="Proteomes" id="UP000008815">
    <property type="component" value="Chromosome 1"/>
</dbReference>
<reference evidence="8 9" key="1">
    <citation type="submission" date="2007-04" db="EMBL/GenBank/DDBJ databases">
        <title>Complete genome sequence of Burkholderia multivorans ATCC 17616.</title>
        <authorList>
            <person name="Ohtsubo Y."/>
            <person name="Yamashita A."/>
            <person name="Kurokawa K."/>
            <person name="Takami H."/>
            <person name="Yuhara S."/>
            <person name="Nishiyama E."/>
            <person name="Endo R."/>
            <person name="Miyazaki R."/>
            <person name="Ono A."/>
            <person name="Yano K."/>
            <person name="Ito M."/>
            <person name="Sota M."/>
            <person name="Yuji N."/>
            <person name="Hattori M."/>
            <person name="Tsuda M."/>
        </authorList>
    </citation>
    <scope>NUCLEOTIDE SEQUENCE [LARGE SCALE GENOMIC DNA]</scope>
    <source>
        <strain evidence="9">ATCC 17616 / 249</strain>
    </source>
</reference>
<dbReference type="eggNOG" id="COG3727">
    <property type="taxonomic scope" value="Bacteria"/>
</dbReference>
<evidence type="ECO:0000256" key="4">
    <source>
        <dbReference type="ARBA" id="ARBA00022801"/>
    </source>
</evidence>
<dbReference type="STRING" id="395019.BMULJ_00954"/>
<accession>A0A0H3KD11</accession>
<dbReference type="GO" id="GO:0004519">
    <property type="term" value="F:endonuclease activity"/>
    <property type="evidence" value="ECO:0007669"/>
    <property type="project" value="UniProtKB-KW"/>
</dbReference>
<organism evidence="8 9">
    <name type="scientific">Burkholderia multivorans (strain ATCC 17616 / 249)</name>
    <dbReference type="NCBI Taxonomy" id="395019"/>
    <lineage>
        <taxon>Bacteria</taxon>
        <taxon>Pseudomonadati</taxon>
        <taxon>Pseudomonadota</taxon>
        <taxon>Betaproteobacteria</taxon>
        <taxon>Burkholderiales</taxon>
        <taxon>Burkholderiaceae</taxon>
        <taxon>Burkholderia</taxon>
        <taxon>Burkholderia cepacia complex</taxon>
    </lineage>
</organism>
<dbReference type="Pfam" id="PF04480">
    <property type="entry name" value="DUF559"/>
    <property type="match status" value="1"/>
</dbReference>
<keyword evidence="1" id="KW-0540">Nuclease</keyword>
<gene>
    <name evidence="8" type="primary">vsr</name>
    <name evidence="8" type="ordered locus">BMULJ_00954</name>
</gene>
<dbReference type="Gene3D" id="3.40.960.10">
    <property type="entry name" value="VSR Endonuclease"/>
    <property type="match status" value="1"/>
</dbReference>
<keyword evidence="3" id="KW-0227">DNA damage</keyword>
<dbReference type="SUPFAM" id="SSF52980">
    <property type="entry name" value="Restriction endonuclease-like"/>
    <property type="match status" value="1"/>
</dbReference>
<keyword evidence="9" id="KW-1185">Reference proteome</keyword>
<evidence type="ECO:0000256" key="1">
    <source>
        <dbReference type="ARBA" id="ARBA00022722"/>
    </source>
</evidence>
<dbReference type="EMBL" id="AP009385">
    <property type="protein sequence ID" value="BAG42903.1"/>
    <property type="molecule type" value="Genomic_DNA"/>
</dbReference>
<keyword evidence="5" id="KW-0234">DNA repair</keyword>
<evidence type="ECO:0000256" key="6">
    <source>
        <dbReference type="ARBA" id="ARBA00029466"/>
    </source>
</evidence>
<evidence type="ECO:0000313" key="8">
    <source>
        <dbReference type="EMBL" id="BAG42903.1"/>
    </source>
</evidence>
<dbReference type="InterPro" id="IPR007569">
    <property type="entry name" value="DUF559"/>
</dbReference>
<keyword evidence="4" id="KW-0378">Hydrolase</keyword>
<evidence type="ECO:0000256" key="5">
    <source>
        <dbReference type="ARBA" id="ARBA00023204"/>
    </source>
</evidence>
<comment type="similarity">
    <text evidence="6">Belongs to the Vsr family.</text>
</comment>
<evidence type="ECO:0000313" key="9">
    <source>
        <dbReference type="Proteomes" id="UP000008815"/>
    </source>
</evidence>
<name>A0A0H3KD11_BURM1</name>
<feature type="domain" description="DUF559" evidence="7">
    <location>
        <begin position="78"/>
        <end position="118"/>
    </location>
</feature>
<evidence type="ECO:0000256" key="3">
    <source>
        <dbReference type="ARBA" id="ARBA00022763"/>
    </source>
</evidence>
<evidence type="ECO:0000259" key="7">
    <source>
        <dbReference type="Pfam" id="PF04480"/>
    </source>
</evidence>
<protein>
    <submittedName>
        <fullName evidence="8">DNA mismatch endonuclease</fullName>
    </submittedName>
</protein>
<proteinExistence type="inferred from homology"/>
<dbReference type="InterPro" id="IPR011335">
    <property type="entry name" value="Restrct_endonuc-II-like"/>
</dbReference>
<keyword evidence="2 8" id="KW-0255">Endonuclease</keyword>